<reference evidence="3" key="1">
    <citation type="journal article" date="2017" name="Front. Plant Sci.">
        <title>Climate Clever Clovers: New Paradigm to Reduce the Environmental Footprint of Ruminants by Breeding Low Methanogenic Forages Utilizing Haplotype Variation.</title>
        <authorList>
            <person name="Kaur P."/>
            <person name="Appels R."/>
            <person name="Bayer P.E."/>
            <person name="Keeble-Gagnere G."/>
            <person name="Wang J."/>
            <person name="Hirakawa H."/>
            <person name="Shirasawa K."/>
            <person name="Vercoe P."/>
            <person name="Stefanova K."/>
            <person name="Durmic Z."/>
            <person name="Nichols P."/>
            <person name="Revell C."/>
            <person name="Isobe S.N."/>
            <person name="Edwards D."/>
            <person name="Erskine W."/>
        </authorList>
    </citation>
    <scope>NUCLEOTIDE SEQUENCE [LARGE SCALE GENOMIC DNA]</scope>
    <source>
        <strain evidence="3">cv. Daliak</strain>
    </source>
</reference>
<keyword evidence="1" id="KW-0472">Membrane</keyword>
<protein>
    <submittedName>
        <fullName evidence="2">Uncharacterized protein</fullName>
    </submittedName>
</protein>
<evidence type="ECO:0000313" key="2">
    <source>
        <dbReference type="EMBL" id="GAU13294.1"/>
    </source>
</evidence>
<keyword evidence="3" id="KW-1185">Reference proteome</keyword>
<dbReference type="AlphaFoldDB" id="A0A2Z6LW26"/>
<name>A0A2Z6LW26_TRISU</name>
<evidence type="ECO:0000313" key="3">
    <source>
        <dbReference type="Proteomes" id="UP000242715"/>
    </source>
</evidence>
<sequence length="142" mass="15659">MLKLDFTSLKLETLKQYLKFLSVHHHFLPSFYAPPPPPPPQIPLCPPPPPPQTTCCCCFPPSPPPPHHHKTEPDSFLTTLVKGIKYVLGVFVGVMIVSFLLYLMKKLFRREAPTSASVEAAGGQINFSFSGEGSGGDEEIAW</sequence>
<gene>
    <name evidence="2" type="ORF">TSUD_42480</name>
</gene>
<keyword evidence="1" id="KW-1133">Transmembrane helix</keyword>
<dbReference type="EMBL" id="DF973135">
    <property type="protein sequence ID" value="GAU13294.1"/>
    <property type="molecule type" value="Genomic_DNA"/>
</dbReference>
<organism evidence="2 3">
    <name type="scientific">Trifolium subterraneum</name>
    <name type="common">Subterranean clover</name>
    <dbReference type="NCBI Taxonomy" id="3900"/>
    <lineage>
        <taxon>Eukaryota</taxon>
        <taxon>Viridiplantae</taxon>
        <taxon>Streptophyta</taxon>
        <taxon>Embryophyta</taxon>
        <taxon>Tracheophyta</taxon>
        <taxon>Spermatophyta</taxon>
        <taxon>Magnoliopsida</taxon>
        <taxon>eudicotyledons</taxon>
        <taxon>Gunneridae</taxon>
        <taxon>Pentapetalae</taxon>
        <taxon>rosids</taxon>
        <taxon>fabids</taxon>
        <taxon>Fabales</taxon>
        <taxon>Fabaceae</taxon>
        <taxon>Papilionoideae</taxon>
        <taxon>50 kb inversion clade</taxon>
        <taxon>NPAAA clade</taxon>
        <taxon>Hologalegina</taxon>
        <taxon>IRL clade</taxon>
        <taxon>Trifolieae</taxon>
        <taxon>Trifolium</taxon>
    </lineage>
</organism>
<feature type="transmembrane region" description="Helical" evidence="1">
    <location>
        <begin position="83"/>
        <end position="103"/>
    </location>
</feature>
<accession>A0A2Z6LW26</accession>
<keyword evidence="1" id="KW-0812">Transmembrane</keyword>
<evidence type="ECO:0000256" key="1">
    <source>
        <dbReference type="SAM" id="Phobius"/>
    </source>
</evidence>
<dbReference type="Proteomes" id="UP000242715">
    <property type="component" value="Unassembled WGS sequence"/>
</dbReference>
<proteinExistence type="predicted"/>